<keyword evidence="3" id="KW-1185">Reference proteome</keyword>
<organism evidence="2 3">
    <name type="scientific">Cercophora scortea</name>
    <dbReference type="NCBI Taxonomy" id="314031"/>
    <lineage>
        <taxon>Eukaryota</taxon>
        <taxon>Fungi</taxon>
        <taxon>Dikarya</taxon>
        <taxon>Ascomycota</taxon>
        <taxon>Pezizomycotina</taxon>
        <taxon>Sordariomycetes</taxon>
        <taxon>Sordariomycetidae</taxon>
        <taxon>Sordariales</taxon>
        <taxon>Lasiosphaeriaceae</taxon>
        <taxon>Cercophora</taxon>
    </lineage>
</organism>
<dbReference type="Pfam" id="PF06985">
    <property type="entry name" value="HET"/>
    <property type="match status" value="1"/>
</dbReference>
<proteinExistence type="predicted"/>
<gene>
    <name evidence="2" type="ORF">B0T19DRAFT_451059</name>
</gene>
<reference evidence="2" key="2">
    <citation type="submission" date="2023-06" db="EMBL/GenBank/DDBJ databases">
        <authorList>
            <consortium name="Lawrence Berkeley National Laboratory"/>
            <person name="Haridas S."/>
            <person name="Hensen N."/>
            <person name="Bonometti L."/>
            <person name="Westerberg I."/>
            <person name="Brannstrom I.O."/>
            <person name="Guillou S."/>
            <person name="Cros-Aarteil S."/>
            <person name="Calhoun S."/>
            <person name="Kuo A."/>
            <person name="Mondo S."/>
            <person name="Pangilinan J."/>
            <person name="Riley R."/>
            <person name="Labutti K."/>
            <person name="Andreopoulos B."/>
            <person name="Lipzen A."/>
            <person name="Chen C."/>
            <person name="Yanf M."/>
            <person name="Daum C."/>
            <person name="Ng V."/>
            <person name="Clum A."/>
            <person name="Steindorff A."/>
            <person name="Ohm R."/>
            <person name="Martin F."/>
            <person name="Silar P."/>
            <person name="Natvig D."/>
            <person name="Lalanne C."/>
            <person name="Gautier V."/>
            <person name="Ament-Velasquez S.L."/>
            <person name="Kruys A."/>
            <person name="Hutchinson M.I."/>
            <person name="Powell A.J."/>
            <person name="Barry K."/>
            <person name="Miller A.N."/>
            <person name="Grigoriev I.V."/>
            <person name="Debuchy R."/>
            <person name="Gladieux P."/>
            <person name="Thoren M.H."/>
            <person name="Johannesson H."/>
        </authorList>
    </citation>
    <scope>NUCLEOTIDE SEQUENCE</scope>
    <source>
        <strain evidence="2">SMH4131-1</strain>
    </source>
</reference>
<dbReference type="InterPro" id="IPR010730">
    <property type="entry name" value="HET"/>
</dbReference>
<sequence length="644" mass="72398">MRLLRTDTLELKEFIGRVPPYVILSHRWGTDEVSFQDLSGGDKSVAKRKEGYAKIAGCCARAQEDGYEWAWVDTCCIDKTSSAELSEAINSMYRWYQEAHICYAYMSDVTVSAPASTTATTATATAAAASSSPKPSYRSIPSILREYEKLPRTFEHSKWFTRGWTLQELIAPPMVEFYSHDWREIGTKFSLRKAINRITGIDMRVLEGADPSTCHVAERLSWAANRETTRTEDAAYCLLGIFKVHMPLIYGEGQRAFFRLQEEIMKTTEDYTMLAWGLSKYLSSTHIWSGVQRNRADPRRPLAAEPRDFELHSRSMWTYSRLVKDGHSVPVVRMATSRGGSNISRADDDTPPLMTSRGLRVSLRIRNCPRQSQDVHAYINCKTSKPGDNSTRLFPVCLILRRHENRDANTSIYTGSNDPNAAFLLLDRDEDLAQFEWKTIYLSTIDAAAGDELHNHRITSLDKNLYMLDKPRHGPVGTGAAVINMKAWKITSCFSHALGAGPGHTHFESPRKFTLATLFHPFDLPPFTARVFAFEPPSMHATSAEAFAIVVGSGWCDVVGLAEPGVREAYGVLVRAGKWDEEKAMRFLCDVAKTPRITGHEDAVDRVVRRLGGLSVSVALKKIRSRDFGCESAIRIVWTVERCE</sequence>
<dbReference type="AlphaFoldDB" id="A0AAE0IAW2"/>
<protein>
    <submittedName>
        <fullName evidence="2">Heterokaryon incompatibility protein-domain-containing protein</fullName>
    </submittedName>
</protein>
<dbReference type="PANTHER" id="PTHR10622">
    <property type="entry name" value="HET DOMAIN-CONTAINING PROTEIN"/>
    <property type="match status" value="1"/>
</dbReference>
<dbReference type="EMBL" id="JAUEPO010000005">
    <property type="protein sequence ID" value="KAK3321312.1"/>
    <property type="molecule type" value="Genomic_DNA"/>
</dbReference>
<dbReference type="Proteomes" id="UP001286456">
    <property type="component" value="Unassembled WGS sequence"/>
</dbReference>
<name>A0AAE0IAW2_9PEZI</name>
<comment type="caution">
    <text evidence="2">The sequence shown here is derived from an EMBL/GenBank/DDBJ whole genome shotgun (WGS) entry which is preliminary data.</text>
</comment>
<evidence type="ECO:0000313" key="2">
    <source>
        <dbReference type="EMBL" id="KAK3321312.1"/>
    </source>
</evidence>
<feature type="domain" description="Heterokaryon incompatibility" evidence="1">
    <location>
        <begin position="21"/>
        <end position="168"/>
    </location>
</feature>
<dbReference type="PANTHER" id="PTHR10622:SF10">
    <property type="entry name" value="HET DOMAIN-CONTAINING PROTEIN"/>
    <property type="match status" value="1"/>
</dbReference>
<evidence type="ECO:0000259" key="1">
    <source>
        <dbReference type="Pfam" id="PF06985"/>
    </source>
</evidence>
<evidence type="ECO:0000313" key="3">
    <source>
        <dbReference type="Proteomes" id="UP001286456"/>
    </source>
</evidence>
<reference evidence="2" key="1">
    <citation type="journal article" date="2023" name="Mol. Phylogenet. Evol.">
        <title>Genome-scale phylogeny and comparative genomics of the fungal order Sordariales.</title>
        <authorList>
            <person name="Hensen N."/>
            <person name="Bonometti L."/>
            <person name="Westerberg I."/>
            <person name="Brannstrom I.O."/>
            <person name="Guillou S."/>
            <person name="Cros-Aarteil S."/>
            <person name="Calhoun S."/>
            <person name="Haridas S."/>
            <person name="Kuo A."/>
            <person name="Mondo S."/>
            <person name="Pangilinan J."/>
            <person name="Riley R."/>
            <person name="LaButti K."/>
            <person name="Andreopoulos B."/>
            <person name="Lipzen A."/>
            <person name="Chen C."/>
            <person name="Yan M."/>
            <person name="Daum C."/>
            <person name="Ng V."/>
            <person name="Clum A."/>
            <person name="Steindorff A."/>
            <person name="Ohm R.A."/>
            <person name="Martin F."/>
            <person name="Silar P."/>
            <person name="Natvig D.O."/>
            <person name="Lalanne C."/>
            <person name="Gautier V."/>
            <person name="Ament-Velasquez S.L."/>
            <person name="Kruys A."/>
            <person name="Hutchinson M.I."/>
            <person name="Powell A.J."/>
            <person name="Barry K."/>
            <person name="Miller A.N."/>
            <person name="Grigoriev I.V."/>
            <person name="Debuchy R."/>
            <person name="Gladieux P."/>
            <person name="Hiltunen Thoren M."/>
            <person name="Johannesson H."/>
        </authorList>
    </citation>
    <scope>NUCLEOTIDE SEQUENCE</scope>
    <source>
        <strain evidence="2">SMH4131-1</strain>
    </source>
</reference>
<accession>A0AAE0IAW2</accession>